<organism evidence="3 4">
    <name type="scientific">Klebsiella phage vB_KaeM_KaAlpha</name>
    <dbReference type="NCBI Taxonomy" id="2591367"/>
    <lineage>
        <taxon>Viruses</taxon>
        <taxon>Duplodnaviria</taxon>
        <taxon>Heunggongvirae</taxon>
        <taxon>Uroviricota</taxon>
        <taxon>Caudoviricetes</taxon>
        <taxon>Pantevenvirales</taxon>
        <taxon>Straboviridae</taxon>
        <taxon>Tevenvirinae</taxon>
        <taxon>Karamvirus</taxon>
        <taxon>Karamvirus pg7</taxon>
    </lineage>
</organism>
<protein>
    <submittedName>
        <fullName evidence="3">Putative inhibitor of prohead protease</fullName>
    </submittedName>
</protein>
<dbReference type="Pfam" id="PF26097">
    <property type="entry name" value="Phage_Inh_N"/>
    <property type="match status" value="1"/>
</dbReference>
<dbReference type="InterPro" id="IPR059054">
    <property type="entry name" value="Inh_N"/>
</dbReference>
<evidence type="ECO:0000313" key="3">
    <source>
        <dbReference type="EMBL" id="QEG13242.1"/>
    </source>
</evidence>
<feature type="domain" description="Inh C-terminal" evidence="2">
    <location>
        <begin position="200"/>
        <end position="261"/>
    </location>
</feature>
<dbReference type="EMBL" id="MN013084">
    <property type="protein sequence ID" value="QEG13242.1"/>
    <property type="molecule type" value="Genomic_DNA"/>
</dbReference>
<proteinExistence type="predicted"/>
<dbReference type="PIRSF" id="PIRSF012159">
    <property type="entry name" value="Inh_gp21_prd"/>
    <property type="match status" value="1"/>
</dbReference>
<sequence>MISCIADSLVINTFIFIHNEATMLDKDYIAEIGALEKKEAKEKLAEYAETFGIKLKKTKAFDNMVADLEVELAKLANEPMPEQNDGLSIYDLIQADDEAKGTAIFKDEAKEEARLLIDSVSSDAPQVKVTDIDPHFGKPMDPVKGVILEAPIGDSVITVADDKVHTIPVTAITQEKFNEEIVELPENFSPNTQLLGKNPGYVTLPWWIYQWIKDNPDWKSRPTSFGHPSAHQTLFSLIYYIKRNGSIMIRETRNSSFVTLK</sequence>
<reference evidence="3 4" key="1">
    <citation type="submission" date="2019-04" db="EMBL/GenBank/DDBJ databases">
        <authorList>
            <person name="Anderson K.J."/>
            <person name="Thurgood T.L."/>
            <person name="Sharma R."/>
            <person name="Arens D.K."/>
            <person name="Kruger J.L."/>
            <person name="Thompson D.W."/>
            <person name="Casjens S."/>
            <person name="Grose J.H."/>
        </authorList>
    </citation>
    <scope>NUCLEOTIDE SEQUENCE [LARGE SCALE GENOMIC DNA]</scope>
</reference>
<dbReference type="Pfam" id="PF26098">
    <property type="entry name" value="Phage_Inh_C"/>
    <property type="match status" value="1"/>
</dbReference>
<dbReference type="InterPro" id="IPR016594">
    <property type="entry name" value="Inh_T4"/>
</dbReference>
<dbReference type="InterPro" id="IPR059055">
    <property type="entry name" value="Inh_C"/>
</dbReference>
<evidence type="ECO:0000259" key="1">
    <source>
        <dbReference type="Pfam" id="PF26097"/>
    </source>
</evidence>
<gene>
    <name evidence="3" type="ORF">KAALPHA_224</name>
</gene>
<evidence type="ECO:0000259" key="2">
    <source>
        <dbReference type="Pfam" id="PF26098"/>
    </source>
</evidence>
<accession>A0A5B9NKL4</accession>
<feature type="domain" description="Inh N-terminal" evidence="1">
    <location>
        <begin position="23"/>
        <end position="72"/>
    </location>
</feature>
<evidence type="ECO:0000313" key="4">
    <source>
        <dbReference type="Proteomes" id="UP000325316"/>
    </source>
</evidence>
<name>A0A5B9NKL4_9CAUD</name>
<dbReference type="Proteomes" id="UP000325316">
    <property type="component" value="Segment"/>
</dbReference>